<dbReference type="AlphaFoldDB" id="A0A146GF40"/>
<reference evidence="4" key="1">
    <citation type="journal article" date="2016" name="Dev. Comp. Immunol.">
        <title>The complement system of elasmobranches revealed by liver transcriptome analysis of a hammerhead shark, Sphyrna zygaena.</title>
        <authorList>
            <person name="Goshima M."/>
            <person name="Sekiguchi R."/>
            <person name="Matsushita M."/>
            <person name="Nonaka M."/>
        </authorList>
    </citation>
    <scope>NUCLEOTIDE SEQUENCE</scope>
    <source>
        <tissue evidence="4">Liver</tissue>
    </source>
</reference>
<dbReference type="EMBL" id="LC107135">
    <property type="protein sequence ID" value="BAU69636.1"/>
    <property type="molecule type" value="mRNA"/>
</dbReference>
<dbReference type="Pfam" id="PF00059">
    <property type="entry name" value="Lectin_C"/>
    <property type="match status" value="1"/>
</dbReference>
<accession>A0A146GF40</accession>
<dbReference type="InterPro" id="IPR001304">
    <property type="entry name" value="C-type_lectin-like"/>
</dbReference>
<evidence type="ECO:0000313" key="4">
    <source>
        <dbReference type="EMBL" id="BAU69636.1"/>
    </source>
</evidence>
<proteinExistence type="evidence at transcript level"/>
<keyword evidence="1" id="KW-0430">Lectin</keyword>
<evidence type="ECO:0000256" key="1">
    <source>
        <dbReference type="ARBA" id="ARBA00022734"/>
    </source>
</evidence>
<dbReference type="SUPFAM" id="SSF56436">
    <property type="entry name" value="C-type lectin-like"/>
    <property type="match status" value="1"/>
</dbReference>
<dbReference type="PANTHER" id="PTHR22803">
    <property type="entry name" value="MANNOSE, PHOSPHOLIPASE, LECTIN RECEPTOR RELATED"/>
    <property type="match status" value="1"/>
</dbReference>
<protein>
    <submittedName>
        <fullName evidence="4">CLP12</fullName>
    </submittedName>
</protein>
<dbReference type="InterPro" id="IPR033989">
    <property type="entry name" value="CD209-like_CTLD"/>
</dbReference>
<dbReference type="CDD" id="cd03590">
    <property type="entry name" value="CLECT_DC-SIGN_like"/>
    <property type="match status" value="1"/>
</dbReference>
<dbReference type="PROSITE" id="PS50041">
    <property type="entry name" value="C_TYPE_LECTIN_2"/>
    <property type="match status" value="1"/>
</dbReference>
<dbReference type="InterPro" id="IPR050111">
    <property type="entry name" value="C-type_lectin/snaclec_domain"/>
</dbReference>
<dbReference type="InterPro" id="IPR016187">
    <property type="entry name" value="CTDL_fold"/>
</dbReference>
<dbReference type="Gene3D" id="3.10.100.10">
    <property type="entry name" value="Mannose-Binding Protein A, subunit A"/>
    <property type="match status" value="1"/>
</dbReference>
<evidence type="ECO:0000256" key="2">
    <source>
        <dbReference type="ARBA" id="ARBA00023157"/>
    </source>
</evidence>
<evidence type="ECO:0000259" key="3">
    <source>
        <dbReference type="PROSITE" id="PS50041"/>
    </source>
</evidence>
<dbReference type="GO" id="GO:0030246">
    <property type="term" value="F:carbohydrate binding"/>
    <property type="evidence" value="ECO:0007669"/>
    <property type="project" value="UniProtKB-KW"/>
</dbReference>
<name>A0A146GF40_SPHZY</name>
<dbReference type="PROSITE" id="PS00615">
    <property type="entry name" value="C_TYPE_LECTIN_1"/>
    <property type="match status" value="1"/>
</dbReference>
<keyword evidence="2" id="KW-1015">Disulfide bond</keyword>
<dbReference type="InterPro" id="IPR018378">
    <property type="entry name" value="C-type_lectin_CS"/>
</dbReference>
<sequence>MNRKLEMLPAPECRNRQCPDNWIHFNSSCYYFSHRKSAWNASSLYCSLRGTHLLIINNEQEQQFAALETRDRRFWVGLTDHSSQNKWQWVDGTDYETSPKFWMPGEPSSHHESCVHLWTDGLWNDAPCTGKEFFICEMEIQQ</sequence>
<organism evidence="4">
    <name type="scientific">Sphyrna zygaena</name>
    <name type="common">Smooth hammerhead</name>
    <name type="synonym">Squalus zygaena</name>
    <dbReference type="NCBI Taxonomy" id="195335"/>
    <lineage>
        <taxon>Eukaryota</taxon>
        <taxon>Metazoa</taxon>
        <taxon>Chordata</taxon>
        <taxon>Craniata</taxon>
        <taxon>Vertebrata</taxon>
        <taxon>Chondrichthyes</taxon>
        <taxon>Elasmobranchii</taxon>
        <taxon>Galeomorphii</taxon>
        <taxon>Galeoidea</taxon>
        <taxon>Carcharhiniformes</taxon>
        <taxon>Carcharhinidae</taxon>
        <taxon>Sphyrna</taxon>
    </lineage>
</organism>
<dbReference type="SMART" id="SM00034">
    <property type="entry name" value="CLECT"/>
    <property type="match status" value="1"/>
</dbReference>
<dbReference type="InterPro" id="IPR016186">
    <property type="entry name" value="C-type_lectin-like/link_sf"/>
</dbReference>
<feature type="domain" description="C-type lectin" evidence="3">
    <location>
        <begin position="25"/>
        <end position="137"/>
    </location>
</feature>